<dbReference type="Proteomes" id="UP001155145">
    <property type="component" value="Unassembled WGS sequence"/>
</dbReference>
<name>A0A9X1M5H2_9MICC</name>
<sequence>MTLPGRVPPLLHSLARLLPEQAREAVSWSGRRWWWAGRLDVEGLALGSLQMLAAAVAAYASSTGGGTRISFTSDGAAAAFASYAHLRINNRPVQGFAPLSGFRPTADGWVRLHANYPHHERALFTALGAERPGEVDAAVRGRTSAEVEAVVTAHGGLAAEVRTPQAWADSEQGRVLQAEPWLRLELDAVDPALPRPGNAGPLDGLRVLDLTRVIAGPSGSRLLGALGADVLRVDPPAIPELEDQYVDTGFAKRSAVADLGGAEACRRLRALLAQADVVLTAYRGGSMARLGLDAGSLRAEYPQLAVVSLDAWGDRGPWAGRRGFDSIVQAATGISYLYGGAGDDGGWRPGALPVQALDYATGLGMSAAALALVAARRQGAAGSAHLSLARTAQELLALPGPPPGTEPAALPGPVLRSGFADYGSLTYVPPPLQINGHQLEYPWLPPRYGSADLAWR</sequence>
<reference evidence="1" key="1">
    <citation type="submission" date="2021-10" db="EMBL/GenBank/DDBJ databases">
        <title>Novel species in genus Arthrobacter.</title>
        <authorList>
            <person name="Liu Y."/>
        </authorList>
    </citation>
    <scope>NUCLEOTIDE SEQUENCE</scope>
    <source>
        <strain evidence="1">Zg-Y462</strain>
        <strain evidence="3">zg-Y462</strain>
    </source>
</reference>
<dbReference type="PANTHER" id="PTHR48228:SF4">
    <property type="entry name" value="BLR3030 PROTEIN"/>
    <property type="match status" value="1"/>
</dbReference>
<keyword evidence="3" id="KW-1185">Reference proteome</keyword>
<proteinExistence type="predicted"/>
<dbReference type="EMBL" id="CP094984">
    <property type="protein sequence ID" value="UON90924.1"/>
    <property type="molecule type" value="Genomic_DNA"/>
</dbReference>
<organism evidence="1 4">
    <name type="scientific">Arthrobacter zhangbolii</name>
    <dbReference type="NCBI Taxonomy" id="2886936"/>
    <lineage>
        <taxon>Bacteria</taxon>
        <taxon>Bacillati</taxon>
        <taxon>Actinomycetota</taxon>
        <taxon>Actinomycetes</taxon>
        <taxon>Micrococcales</taxon>
        <taxon>Micrococcaceae</taxon>
        <taxon>Arthrobacter</taxon>
    </lineage>
</organism>
<dbReference type="PANTHER" id="PTHR48228">
    <property type="entry name" value="SUCCINYL-COA--D-CITRAMALATE COA-TRANSFERASE"/>
    <property type="match status" value="1"/>
</dbReference>
<evidence type="ECO:0000313" key="4">
    <source>
        <dbReference type="Proteomes" id="UP001155145"/>
    </source>
</evidence>
<evidence type="ECO:0000313" key="1">
    <source>
        <dbReference type="EMBL" id="MCC3271292.1"/>
    </source>
</evidence>
<gene>
    <name evidence="1" type="ORF">LJ755_00935</name>
    <name evidence="2" type="ORF">MUK71_09750</name>
</gene>
<dbReference type="RefSeq" id="WP_227927694.1">
    <property type="nucleotide sequence ID" value="NZ_CP094984.1"/>
</dbReference>
<dbReference type="GO" id="GO:0016740">
    <property type="term" value="F:transferase activity"/>
    <property type="evidence" value="ECO:0007669"/>
    <property type="project" value="UniProtKB-KW"/>
</dbReference>
<protein>
    <submittedName>
        <fullName evidence="1">CoA transferase</fullName>
    </submittedName>
</protein>
<dbReference type="SUPFAM" id="SSF89796">
    <property type="entry name" value="CoA-transferase family III (CaiB/BaiF)"/>
    <property type="match status" value="2"/>
</dbReference>
<dbReference type="EMBL" id="JAJFZT010000001">
    <property type="protein sequence ID" value="MCC3271292.1"/>
    <property type="molecule type" value="Genomic_DNA"/>
</dbReference>
<evidence type="ECO:0000313" key="3">
    <source>
        <dbReference type="Proteomes" id="UP000829758"/>
    </source>
</evidence>
<dbReference type="Proteomes" id="UP000829758">
    <property type="component" value="Chromosome"/>
</dbReference>
<dbReference type="Gene3D" id="3.40.50.10540">
    <property type="entry name" value="Crotonobetainyl-coa:carnitine coa-transferase, domain 1"/>
    <property type="match status" value="1"/>
</dbReference>
<dbReference type="AlphaFoldDB" id="A0A9X1M5H2"/>
<dbReference type="Pfam" id="PF02515">
    <property type="entry name" value="CoA_transf_3"/>
    <property type="match status" value="1"/>
</dbReference>
<dbReference type="InterPro" id="IPR003673">
    <property type="entry name" value="CoA-Trfase_fam_III"/>
</dbReference>
<dbReference type="InterPro" id="IPR050509">
    <property type="entry name" value="CoA-transferase_III"/>
</dbReference>
<keyword evidence="1" id="KW-0808">Transferase</keyword>
<evidence type="ECO:0000313" key="2">
    <source>
        <dbReference type="EMBL" id="UON90924.1"/>
    </source>
</evidence>
<dbReference type="InterPro" id="IPR023606">
    <property type="entry name" value="CoA-Trfase_III_dom_1_sf"/>
</dbReference>
<accession>A0A9X1M5H2</accession>